<evidence type="ECO:0000313" key="1">
    <source>
        <dbReference type="EMBL" id="KAK6932859.1"/>
    </source>
</evidence>
<name>A0AAN8VG27_9MAGN</name>
<gene>
    <name evidence="1" type="ORF">RJ641_002483</name>
</gene>
<organism evidence="1 2">
    <name type="scientific">Dillenia turbinata</name>
    <dbReference type="NCBI Taxonomy" id="194707"/>
    <lineage>
        <taxon>Eukaryota</taxon>
        <taxon>Viridiplantae</taxon>
        <taxon>Streptophyta</taxon>
        <taxon>Embryophyta</taxon>
        <taxon>Tracheophyta</taxon>
        <taxon>Spermatophyta</taxon>
        <taxon>Magnoliopsida</taxon>
        <taxon>eudicotyledons</taxon>
        <taxon>Gunneridae</taxon>
        <taxon>Pentapetalae</taxon>
        <taxon>Dilleniales</taxon>
        <taxon>Dilleniaceae</taxon>
        <taxon>Dillenia</taxon>
    </lineage>
</organism>
<keyword evidence="2" id="KW-1185">Reference proteome</keyword>
<sequence>MADEHACMLSGGLISKAHCDFSMALKLFHLPTKCTLEGTSQLSKLFDGTATPNLIFPKIKRLRVISTQFLCYKLNYLFHCLNQEDEGATNRIGNSCSKNDIVIFQGPSTPLPNGIPTYTVQVLNKLGSSATPIWAEAGYKQHQYSQ</sequence>
<comment type="caution">
    <text evidence="1">The sequence shown here is derived from an EMBL/GenBank/DDBJ whole genome shotgun (WGS) entry which is preliminary data.</text>
</comment>
<accession>A0AAN8VG27</accession>
<dbReference type="AlphaFoldDB" id="A0AAN8VG27"/>
<protein>
    <submittedName>
        <fullName evidence="1">Uncharacterized protein</fullName>
    </submittedName>
</protein>
<reference evidence="1 2" key="1">
    <citation type="submission" date="2023-12" db="EMBL/GenBank/DDBJ databases">
        <title>A high-quality genome assembly for Dillenia turbinata (Dilleniales).</title>
        <authorList>
            <person name="Chanderbali A."/>
        </authorList>
    </citation>
    <scope>NUCLEOTIDE SEQUENCE [LARGE SCALE GENOMIC DNA]</scope>
    <source>
        <strain evidence="1">LSX21</strain>
        <tissue evidence="1">Leaf</tissue>
    </source>
</reference>
<dbReference type="Proteomes" id="UP001370490">
    <property type="component" value="Unassembled WGS sequence"/>
</dbReference>
<evidence type="ECO:0000313" key="2">
    <source>
        <dbReference type="Proteomes" id="UP001370490"/>
    </source>
</evidence>
<dbReference type="EMBL" id="JBAMMX010000010">
    <property type="protein sequence ID" value="KAK6932859.1"/>
    <property type="molecule type" value="Genomic_DNA"/>
</dbReference>
<proteinExistence type="predicted"/>